<dbReference type="EMBL" id="MSZS01000003">
    <property type="protein sequence ID" value="PKX95601.1"/>
    <property type="molecule type" value="Genomic_DNA"/>
</dbReference>
<evidence type="ECO:0000313" key="2">
    <source>
        <dbReference type="Proteomes" id="UP000234474"/>
    </source>
</evidence>
<evidence type="ECO:0008006" key="3">
    <source>
        <dbReference type="Google" id="ProtNLM"/>
    </source>
</evidence>
<protein>
    <recommendedName>
        <fullName evidence="3">Zinc-ribbon domain-containing protein</fullName>
    </recommendedName>
</protein>
<proteinExistence type="predicted"/>
<dbReference type="VEuPathDB" id="FungiDB:P174DRAFT_440190"/>
<accession>A0A2I1CDA9</accession>
<dbReference type="Proteomes" id="UP000234474">
    <property type="component" value="Unassembled WGS sequence"/>
</dbReference>
<dbReference type="OrthoDB" id="3716489at2759"/>
<sequence length="66" mass="7045">MAGHNACPSCGASISGENKTCSSCGKVPYLLQSAWLSVWCMADGDRHAPFEFLSELTRVVDCGVCF</sequence>
<keyword evidence="2" id="KW-1185">Reference proteome</keyword>
<gene>
    <name evidence="1" type="ORF">P174DRAFT_440190</name>
</gene>
<name>A0A2I1CDA9_ASPN1</name>
<dbReference type="AlphaFoldDB" id="A0A2I1CDA9"/>
<dbReference type="GeneID" id="36534322"/>
<dbReference type="RefSeq" id="XP_024684196.1">
    <property type="nucleotide sequence ID" value="XM_024826997.1"/>
</dbReference>
<reference evidence="2" key="1">
    <citation type="journal article" date="2018" name="Proc. Natl. Acad. Sci. U.S.A.">
        <title>Linking secondary metabolites to gene clusters through genome sequencing of six diverse Aspergillus species.</title>
        <authorList>
            <person name="Kaerboelling I."/>
            <person name="Vesth T.C."/>
            <person name="Frisvad J.C."/>
            <person name="Nybo J.L."/>
            <person name="Theobald S."/>
            <person name="Kuo A."/>
            <person name="Bowyer P."/>
            <person name="Matsuda Y."/>
            <person name="Mondo S."/>
            <person name="Lyhne E.K."/>
            <person name="Kogle M.E."/>
            <person name="Clum A."/>
            <person name="Lipzen A."/>
            <person name="Salamov A."/>
            <person name="Ngan C.Y."/>
            <person name="Daum C."/>
            <person name="Chiniquy J."/>
            <person name="Barry K."/>
            <person name="LaButti K."/>
            <person name="Haridas S."/>
            <person name="Simmons B.A."/>
            <person name="Magnuson J.K."/>
            <person name="Mortensen U.H."/>
            <person name="Larsen T.O."/>
            <person name="Grigoriev I.V."/>
            <person name="Baker S.E."/>
            <person name="Andersen M.R."/>
        </authorList>
    </citation>
    <scope>NUCLEOTIDE SEQUENCE [LARGE SCALE GENOMIC DNA]</scope>
    <source>
        <strain evidence="2">IBT 16806</strain>
    </source>
</reference>
<evidence type="ECO:0000313" key="1">
    <source>
        <dbReference type="EMBL" id="PKX95601.1"/>
    </source>
</evidence>
<organism evidence="1 2">
    <name type="scientific">Aspergillus novofumigatus (strain IBT 16806)</name>
    <dbReference type="NCBI Taxonomy" id="1392255"/>
    <lineage>
        <taxon>Eukaryota</taxon>
        <taxon>Fungi</taxon>
        <taxon>Dikarya</taxon>
        <taxon>Ascomycota</taxon>
        <taxon>Pezizomycotina</taxon>
        <taxon>Eurotiomycetes</taxon>
        <taxon>Eurotiomycetidae</taxon>
        <taxon>Eurotiales</taxon>
        <taxon>Aspergillaceae</taxon>
        <taxon>Aspergillus</taxon>
        <taxon>Aspergillus subgen. Fumigati</taxon>
    </lineage>
</organism>
<comment type="caution">
    <text evidence="1">The sequence shown here is derived from an EMBL/GenBank/DDBJ whole genome shotgun (WGS) entry which is preliminary data.</text>
</comment>